<dbReference type="PANTHER" id="PTHR36573">
    <property type="entry name" value="INTERMEMBRANE PHOSPHOLIPID TRANSPORT SYSTEM BINDING PROTEIN MLAC"/>
    <property type="match status" value="1"/>
</dbReference>
<sequence length="208" mass="24259">MVKRNKLLLSSAIAYLGFQQNKKNERDDKNPEAFVEEVINDLNKILSNKELTKENKIKALYVIAERSVDIDGIGRLTLGKHRKIISEEQKVKYQKLFRSYFLKGFSNTLVNYDQNQKKIKITESIKKSNIYTMVSTIVEATSKRPQIQIDWRIYTKNPDRPLIRDLNVENISILLSYREDFSSIIKNNNGDIEALLSILEEFINKSDR</sequence>
<dbReference type="InterPro" id="IPR008869">
    <property type="entry name" value="MlaC/ttg2D"/>
</dbReference>
<proteinExistence type="predicted"/>
<dbReference type="Gene3D" id="3.10.450.710">
    <property type="entry name" value="Tgt2/MlaC"/>
    <property type="match status" value="1"/>
</dbReference>
<organism evidence="1">
    <name type="scientific">seawater metagenome</name>
    <dbReference type="NCBI Taxonomy" id="1561972"/>
    <lineage>
        <taxon>unclassified sequences</taxon>
        <taxon>metagenomes</taxon>
        <taxon>ecological metagenomes</taxon>
    </lineage>
</organism>
<reference evidence="1" key="1">
    <citation type="submission" date="2019-09" db="EMBL/GenBank/DDBJ databases">
        <authorList>
            <person name="Needham M D."/>
        </authorList>
    </citation>
    <scope>NUCLEOTIDE SEQUENCE</scope>
</reference>
<dbReference type="Pfam" id="PF05494">
    <property type="entry name" value="MlaC"/>
    <property type="match status" value="1"/>
</dbReference>
<evidence type="ECO:0000313" key="1">
    <source>
        <dbReference type="EMBL" id="VVU95208.1"/>
    </source>
</evidence>
<protein>
    <submittedName>
        <fullName evidence="1">MlaC protein</fullName>
    </submittedName>
</protein>
<dbReference type="PANTHER" id="PTHR36573:SF1">
    <property type="entry name" value="INTERMEMBRANE PHOSPHOLIPID TRANSPORT SYSTEM BINDING PROTEIN MLAC"/>
    <property type="match status" value="1"/>
</dbReference>
<dbReference type="EMBL" id="CABVLZ010000004">
    <property type="protein sequence ID" value="VVU95208.1"/>
    <property type="molecule type" value="Genomic_DNA"/>
</dbReference>
<name>A0A5E8CIK4_9ZZZZ</name>
<gene>
    <name evidence="1" type="ORF">CPAV1605_933</name>
</gene>
<dbReference type="AlphaFoldDB" id="A0A5E8CIK4"/>
<accession>A0A5E8CIK4</accession>
<dbReference type="InterPro" id="IPR042245">
    <property type="entry name" value="Tgt2/MlaC_sf"/>
</dbReference>